<dbReference type="SUPFAM" id="SSF46689">
    <property type="entry name" value="Homeodomain-like"/>
    <property type="match status" value="1"/>
</dbReference>
<organism evidence="5 6">
    <name type="scientific">Pedobacter riviphilus</name>
    <dbReference type="NCBI Taxonomy" id="2766984"/>
    <lineage>
        <taxon>Bacteria</taxon>
        <taxon>Pseudomonadati</taxon>
        <taxon>Bacteroidota</taxon>
        <taxon>Sphingobacteriia</taxon>
        <taxon>Sphingobacteriales</taxon>
        <taxon>Sphingobacteriaceae</taxon>
        <taxon>Pedobacter</taxon>
    </lineage>
</organism>
<dbReference type="PROSITE" id="PS01124">
    <property type="entry name" value="HTH_ARAC_FAMILY_2"/>
    <property type="match status" value="1"/>
</dbReference>
<accession>A0ABX6TEF3</accession>
<reference evidence="5 6" key="1">
    <citation type="submission" date="2020-09" db="EMBL/GenBank/DDBJ databases">
        <title>Pedobacter sp. SW-16 isolated from soil near Yeocheon.</title>
        <authorList>
            <person name="Im H.S."/>
            <person name="Joung Y."/>
            <person name="Lee S.-S."/>
        </authorList>
    </citation>
    <scope>NUCLEOTIDE SEQUENCE [LARGE SCALE GENOMIC DNA]</scope>
    <source>
        <strain evidence="5 6">SW-16</strain>
    </source>
</reference>
<gene>
    <name evidence="5" type="ORF">H9N25_18400</name>
</gene>
<keyword evidence="2" id="KW-0238">DNA-binding</keyword>
<dbReference type="Pfam" id="PF12833">
    <property type="entry name" value="HTH_18"/>
    <property type="match status" value="1"/>
</dbReference>
<name>A0ABX6TEF3_9SPHI</name>
<evidence type="ECO:0000259" key="4">
    <source>
        <dbReference type="PROSITE" id="PS01124"/>
    </source>
</evidence>
<dbReference type="SMART" id="SM00342">
    <property type="entry name" value="HTH_ARAC"/>
    <property type="match status" value="1"/>
</dbReference>
<sequence>MQVESVSDFYGRLPSHAPTEVPLNNAGIGHINVFSRESCAVLSPYSRRDFYKVSLIIGRGKIYYADKWIQIDRPALLFSNPIVPYSWEAESEEQSGWYCLFTEEFIQHSERVYYLRDSPLFKIGCNPIFFPDEVQLAEISAIFKKMQAEMCSVYPYKYDVLRSFLHLLIHEAMKNNPATNFHKYVNASSRVSDLFFELLERQFPIDSPASILKFKNPTDYATALSVHINHLNRSVKEVTGKTTSTHIAARIIKEAKALLQYTDWNIADIAYSLGFEYPSYFTLFFKKHTGLAPLVRGRLFDYYNDLFDGYKW</sequence>
<dbReference type="Proteomes" id="UP000516439">
    <property type="component" value="Chromosome"/>
</dbReference>
<dbReference type="InterPro" id="IPR009057">
    <property type="entry name" value="Homeodomain-like_sf"/>
</dbReference>
<feature type="domain" description="HTH araC/xylS-type" evidence="4">
    <location>
        <begin position="219"/>
        <end position="293"/>
    </location>
</feature>
<dbReference type="PANTHER" id="PTHR43280">
    <property type="entry name" value="ARAC-FAMILY TRANSCRIPTIONAL REGULATOR"/>
    <property type="match status" value="1"/>
</dbReference>
<protein>
    <submittedName>
        <fullName evidence="5">AraC family transcriptional regulator</fullName>
    </submittedName>
</protein>
<dbReference type="RefSeq" id="WP_190326810.1">
    <property type="nucleotide sequence ID" value="NZ_CP061171.1"/>
</dbReference>
<dbReference type="Gene3D" id="1.10.10.60">
    <property type="entry name" value="Homeodomain-like"/>
    <property type="match status" value="1"/>
</dbReference>
<evidence type="ECO:0000256" key="1">
    <source>
        <dbReference type="ARBA" id="ARBA00023015"/>
    </source>
</evidence>
<evidence type="ECO:0000256" key="3">
    <source>
        <dbReference type="ARBA" id="ARBA00023163"/>
    </source>
</evidence>
<dbReference type="PANTHER" id="PTHR43280:SF32">
    <property type="entry name" value="TRANSCRIPTIONAL REGULATORY PROTEIN"/>
    <property type="match status" value="1"/>
</dbReference>
<dbReference type="InterPro" id="IPR018060">
    <property type="entry name" value="HTH_AraC"/>
</dbReference>
<evidence type="ECO:0000313" key="5">
    <source>
        <dbReference type="EMBL" id="QNR83884.1"/>
    </source>
</evidence>
<evidence type="ECO:0000313" key="6">
    <source>
        <dbReference type="Proteomes" id="UP000516439"/>
    </source>
</evidence>
<keyword evidence="6" id="KW-1185">Reference proteome</keyword>
<keyword evidence="3" id="KW-0804">Transcription</keyword>
<evidence type="ECO:0000256" key="2">
    <source>
        <dbReference type="ARBA" id="ARBA00023125"/>
    </source>
</evidence>
<proteinExistence type="predicted"/>
<keyword evidence="1" id="KW-0805">Transcription regulation</keyword>
<dbReference type="EMBL" id="CP061171">
    <property type="protein sequence ID" value="QNR83884.1"/>
    <property type="molecule type" value="Genomic_DNA"/>
</dbReference>